<gene>
    <name evidence="2" type="ORF">BN869_000003674_1</name>
</gene>
<organism evidence="2">
    <name type="scientific">Bionectria ochroleuca</name>
    <name type="common">Gliocladium roseum</name>
    <dbReference type="NCBI Taxonomy" id="29856"/>
    <lineage>
        <taxon>Eukaryota</taxon>
        <taxon>Fungi</taxon>
        <taxon>Dikarya</taxon>
        <taxon>Ascomycota</taxon>
        <taxon>Pezizomycotina</taxon>
        <taxon>Sordariomycetes</taxon>
        <taxon>Hypocreomycetidae</taxon>
        <taxon>Hypocreales</taxon>
        <taxon>Bionectriaceae</taxon>
        <taxon>Clonostachys</taxon>
    </lineage>
</organism>
<feature type="coiled-coil region" evidence="1">
    <location>
        <begin position="99"/>
        <end position="126"/>
    </location>
</feature>
<dbReference type="EMBL" id="CDPU01000008">
    <property type="protein sequence ID" value="CEO47619.1"/>
    <property type="molecule type" value="Genomic_DNA"/>
</dbReference>
<proteinExistence type="predicted"/>
<evidence type="ECO:0000256" key="1">
    <source>
        <dbReference type="SAM" id="Coils"/>
    </source>
</evidence>
<reference evidence="2" key="1">
    <citation type="submission" date="2015-01" db="EMBL/GenBank/DDBJ databases">
        <authorList>
            <person name="Durling Mikael"/>
        </authorList>
    </citation>
    <scope>NUCLEOTIDE SEQUENCE</scope>
</reference>
<name>A0A0B7JRI1_BIOOC</name>
<evidence type="ECO:0000313" key="2">
    <source>
        <dbReference type="EMBL" id="CEO47619.1"/>
    </source>
</evidence>
<protein>
    <submittedName>
        <fullName evidence="2">Uncharacterized protein</fullName>
    </submittedName>
</protein>
<sequence>MAPRIPMLRSALLQRPLYRTARPYSTKAPNPTSQFYKTFTRPIAKVVLGAVLTYQLVYWAWVKLETDEIIADTAGKLRPAMPAPLEPCAVPMSLTGGSSLSLAETIKDLERKVDEYKNKTASDSKAKGS</sequence>
<dbReference type="AlphaFoldDB" id="A0A0B7JRI1"/>
<accession>A0A0B7JRI1</accession>
<keyword evidence="1" id="KW-0175">Coiled coil</keyword>